<proteinExistence type="predicted"/>
<dbReference type="Proteomes" id="UP000000580">
    <property type="component" value="Chromosome"/>
</dbReference>
<protein>
    <submittedName>
        <fullName evidence="2">Uncharacterized protein</fullName>
    </submittedName>
</protein>
<name>Q745A6_MYCPA</name>
<feature type="region of interest" description="Disordered" evidence="1">
    <location>
        <begin position="1"/>
        <end position="48"/>
    </location>
</feature>
<dbReference type="KEGG" id="mpa:MAP_0105c"/>
<reference evidence="2 3" key="1">
    <citation type="journal article" date="2005" name="Proc. Natl. Acad. Sci. U.S.A.">
        <title>The complete genome sequence of Mycobacterium avium subspecies paratuberculosis.</title>
        <authorList>
            <person name="Li L."/>
            <person name="Bannantine J.P."/>
            <person name="Zhang Q."/>
            <person name="Amonsin A."/>
            <person name="May B.J."/>
            <person name="Alt D."/>
            <person name="Banerji N."/>
            <person name="Kanjilal S."/>
            <person name="Kapur V."/>
        </authorList>
    </citation>
    <scope>NUCLEOTIDE SEQUENCE [LARGE SCALE GENOMIC DNA]</scope>
    <source>
        <strain evidence="3">ATCC BAA-968 / K-10</strain>
    </source>
</reference>
<dbReference type="GO" id="GO:0003677">
    <property type="term" value="F:DNA binding"/>
    <property type="evidence" value="ECO:0007669"/>
    <property type="project" value="InterPro"/>
</dbReference>
<dbReference type="eggNOG" id="COG4974">
    <property type="taxonomic scope" value="Bacteria"/>
</dbReference>
<dbReference type="InterPro" id="IPR011010">
    <property type="entry name" value="DNA_brk_join_enz"/>
</dbReference>
<keyword evidence="3" id="KW-1185">Reference proteome</keyword>
<dbReference type="AlphaFoldDB" id="Q745A6"/>
<dbReference type="HOGENOM" id="CLU_018972_0_0_11"/>
<evidence type="ECO:0000313" key="2">
    <source>
        <dbReference type="EMBL" id="AAS02422.1"/>
    </source>
</evidence>
<accession>Q745A6</accession>
<organism evidence="2 3">
    <name type="scientific">Mycolicibacterium paratuberculosis (strain ATCC BAA-968 / K-10)</name>
    <name type="common">Mycobacterium paratuberculosis</name>
    <dbReference type="NCBI Taxonomy" id="262316"/>
    <lineage>
        <taxon>Bacteria</taxon>
        <taxon>Bacillati</taxon>
        <taxon>Actinomycetota</taxon>
        <taxon>Actinomycetes</taxon>
        <taxon>Mycobacteriales</taxon>
        <taxon>Mycobacteriaceae</taxon>
        <taxon>Mycobacterium</taxon>
        <taxon>Mycobacterium avium complex (MAC)</taxon>
    </lineage>
</organism>
<evidence type="ECO:0000313" key="3">
    <source>
        <dbReference type="Proteomes" id="UP000000580"/>
    </source>
</evidence>
<feature type="compositionally biased region" description="Basic and acidic residues" evidence="1">
    <location>
        <begin position="1"/>
        <end position="22"/>
    </location>
</feature>
<gene>
    <name evidence="2" type="ordered locus">MAP_0105c</name>
</gene>
<dbReference type="SUPFAM" id="SSF56349">
    <property type="entry name" value="DNA breaking-rejoining enzymes"/>
    <property type="match status" value="1"/>
</dbReference>
<dbReference type="STRING" id="262316.MAP_0105c"/>
<feature type="compositionally biased region" description="Low complexity" evidence="1">
    <location>
        <begin position="24"/>
        <end position="35"/>
    </location>
</feature>
<dbReference type="EMBL" id="AE016958">
    <property type="protein sequence ID" value="AAS02422.1"/>
    <property type="molecule type" value="Genomic_DNA"/>
</dbReference>
<evidence type="ECO:0000256" key="1">
    <source>
        <dbReference type="SAM" id="MobiDB-lite"/>
    </source>
</evidence>
<sequence>MCDGRVDRDRARHSCLGEEGRGRTGAQQTGQDAGTWWPPPRPGQDRRRGFLGRRMRGNRSEFVTVIVTAVGAIEPHLSHDDVRTAIEGMGLSAAQLQRLSRTLRRDGSVLTGPGGSDCAADIEQLILCLRQLGAMRVRAPRCAQCGRNDSETYSRKLKKRICRACSMQGWQPAVGECPGCGAVDKLIYRPRHGDGLLCRRCKPEPDVDHAAKVRDGIAQLRTGLSATEIDRVASVFGTAVAQRELNWILQDTPGVFRGEIAHRSAVSVRLAELLVAAGADNVRLPQCPLCLRTVKLGSQIDGLRCCHTCWGHHFSRGTCARCGCQRHLINYHGAGERLCHRCFEHDPVNHEPCTRCGRVDFINHHDGQAKLCRRCYPAPTAVCSSCGRTRPCTRTRTGKPICGTCSAKQRPPQPCSVCGNIRSVHTRTDAGEPVCNPCARSREPCARCGKTLGVSARLAGVGPLCSACLQREPAYFTDCVQCGAHGRTYHRGLCPACACPGELRELFAKNGELSGAASRIVEALLQCDAMPVLRWVRRMRSNSELPAQLAELGDTLSHHDLDDLPASKSVEWLRNILVTAEGLPDRDPYLHRTEQYIAARLATISNRDDRAAVRAFTEWNHLRKLRARADKGPLKRNHGLAAQIMAAAITDFVSELNAHGLALASCQQAFVDDWLVRNPTRRQIHQFLAWAVHRGYAHDVAAPVPQTRRTRHTLPGDDERWRLIQYLIEHPDLETRDRVAGLLVLLYSQPAARLVTLKVADVTITDDAVQLTLGAVPLTVPSPVDRLLADLVQQRRGYAAVTVGTNPWLFPGGRSGGHLSANQVGLRLKRIGISPRIARNTALIDLAGELPAVVLAKLLGFSIKRAVTWSEEAGNTRPRYAAEVARRNS</sequence>